<dbReference type="RefSeq" id="WP_185120977.1">
    <property type="nucleotide sequence ID" value="NZ_JACJVQ010000014.1"/>
</dbReference>
<comment type="caution">
    <text evidence="1">The sequence shown here is derived from an EMBL/GenBank/DDBJ whole genome shotgun (WGS) entry which is preliminary data.</text>
</comment>
<accession>A0A841T0Y3</accession>
<keyword evidence="2" id="KW-1185">Reference proteome</keyword>
<evidence type="ECO:0000313" key="1">
    <source>
        <dbReference type="EMBL" id="MBB6635740.1"/>
    </source>
</evidence>
<dbReference type="Proteomes" id="UP000535838">
    <property type="component" value="Unassembled WGS sequence"/>
</dbReference>
<protein>
    <recommendedName>
        <fullName evidence="3">DUF1444 domain-containing protein</fullName>
    </recommendedName>
</protein>
<name>A0A841T0Y3_9BACL</name>
<dbReference type="EMBL" id="JACJVQ010000014">
    <property type="protein sequence ID" value="MBB6635740.1"/>
    <property type="molecule type" value="Genomic_DNA"/>
</dbReference>
<reference evidence="1 2" key="1">
    <citation type="submission" date="2020-08" db="EMBL/GenBank/DDBJ databases">
        <title>Cohnella phylogeny.</title>
        <authorList>
            <person name="Dunlap C."/>
        </authorList>
    </citation>
    <scope>NUCLEOTIDE SEQUENCE [LARGE SCALE GENOMIC DNA]</scope>
    <source>
        <strain evidence="1 2">DSM 25241</strain>
    </source>
</reference>
<evidence type="ECO:0008006" key="3">
    <source>
        <dbReference type="Google" id="ProtNLM"/>
    </source>
</evidence>
<proteinExistence type="predicted"/>
<dbReference type="AlphaFoldDB" id="A0A841T0Y3"/>
<sequence>MGAVRLYDKPEQFAEMMARQLSESMGLKVRSKRGEPLLLEILLDDSDRQDGKVEISLHQTYDTYMAGGDLNTAVDYMNDIARMTVHMRTENEMKKIDLAGVYPAVRDERYVKEAGKESPMVSDPFLPGLRIVYLEVHEDFCKIITRQLLNENPELDEEKVKNQAYANLKASGWVEPTMRLPDPNRPTCVLQVFAEPPHPIDCQFLLPEWTSRYLPSQYLIAYTNRKTVLLLQTGEQMDSAHKARDVAVKSAFKEMVERSHRLMPSPVSDRIYWVKDGKAKLL</sequence>
<gene>
    <name evidence="1" type="ORF">H7B67_16600</name>
</gene>
<evidence type="ECO:0000313" key="2">
    <source>
        <dbReference type="Proteomes" id="UP000535838"/>
    </source>
</evidence>
<organism evidence="1 2">
    <name type="scientific">Cohnella thailandensis</name>
    <dbReference type="NCBI Taxonomy" id="557557"/>
    <lineage>
        <taxon>Bacteria</taxon>
        <taxon>Bacillati</taxon>
        <taxon>Bacillota</taxon>
        <taxon>Bacilli</taxon>
        <taxon>Bacillales</taxon>
        <taxon>Paenibacillaceae</taxon>
        <taxon>Cohnella</taxon>
    </lineage>
</organism>